<keyword evidence="6" id="KW-1185">Reference proteome</keyword>
<protein>
    <recommendedName>
        <fullName evidence="4">Tyrosinase copper-binding domain-containing protein</fullName>
    </recommendedName>
</protein>
<dbReference type="Proteomes" id="UP000559256">
    <property type="component" value="Unassembled WGS sequence"/>
</dbReference>
<evidence type="ECO:0000259" key="4">
    <source>
        <dbReference type="PROSITE" id="PS00497"/>
    </source>
</evidence>
<dbReference type="Gene3D" id="1.10.1280.10">
    <property type="entry name" value="Di-copper center containing domain from catechol oxidase"/>
    <property type="match status" value="1"/>
</dbReference>
<dbReference type="PROSITE" id="PS00497">
    <property type="entry name" value="TYROSINASE_1"/>
    <property type="match status" value="1"/>
</dbReference>
<evidence type="ECO:0000256" key="3">
    <source>
        <dbReference type="SAM" id="SignalP"/>
    </source>
</evidence>
<dbReference type="AlphaFoldDB" id="A0A8H5CW67"/>
<dbReference type="InterPro" id="IPR050316">
    <property type="entry name" value="Tyrosinase/Hemocyanin"/>
</dbReference>
<sequence>MLVPVLAIAVSSLLAVTFVQAECTNPSVRKEWRTLSAAERTEWIEAVKCLGKLPNSGTFQQTVFPDDIAAYNSSGSWYDDFVYMHMDLNHRIHVTGFFLPWHRWYVQVYENTLKEKCGYTGVSPYWDWASDSADVKGSSIFDADVEISGLGGWGNLSNDAEVYDGGFSDFKLTYPVPHQLRRNFTLQPYIGLDETFFTEPYLYANESFTQSVVDHMVNNYVGDYKGFQQYMEGWEGPHGSVHLTLGGDLGGTCPDFAPSTCVGGPTFSANEPIFWFHHAMVDKVWYDWQNADPANAGIFFGGSVQMQDNITIWEQYPNGGPPYLNLSSLMPSNGLFDQPTIQDVINTTSGMLCYVYE</sequence>
<name>A0A8H5CW67_9AGAR</name>
<feature type="domain" description="Tyrosinase copper-binding" evidence="4">
    <location>
        <begin position="93"/>
        <end position="110"/>
    </location>
</feature>
<dbReference type="GO" id="GO:0016491">
    <property type="term" value="F:oxidoreductase activity"/>
    <property type="evidence" value="ECO:0007669"/>
    <property type="project" value="InterPro"/>
</dbReference>
<evidence type="ECO:0000313" key="5">
    <source>
        <dbReference type="EMBL" id="KAF5348693.1"/>
    </source>
</evidence>
<dbReference type="SUPFAM" id="SSF48056">
    <property type="entry name" value="Di-copper centre-containing domain"/>
    <property type="match status" value="1"/>
</dbReference>
<evidence type="ECO:0000256" key="2">
    <source>
        <dbReference type="ARBA" id="ARBA00023008"/>
    </source>
</evidence>
<keyword evidence="3" id="KW-0732">Signal</keyword>
<gene>
    <name evidence="5" type="ORF">D9758_006865</name>
</gene>
<keyword evidence="2" id="KW-0186">Copper</keyword>
<evidence type="ECO:0000256" key="1">
    <source>
        <dbReference type="ARBA" id="ARBA00022723"/>
    </source>
</evidence>
<dbReference type="OrthoDB" id="6132182at2759"/>
<reference evidence="5 6" key="1">
    <citation type="journal article" date="2020" name="ISME J.">
        <title>Uncovering the hidden diversity of litter-decomposition mechanisms in mushroom-forming fungi.</title>
        <authorList>
            <person name="Floudas D."/>
            <person name="Bentzer J."/>
            <person name="Ahren D."/>
            <person name="Johansson T."/>
            <person name="Persson P."/>
            <person name="Tunlid A."/>
        </authorList>
    </citation>
    <scope>NUCLEOTIDE SEQUENCE [LARGE SCALE GENOMIC DNA]</scope>
    <source>
        <strain evidence="5 6">CBS 291.85</strain>
    </source>
</reference>
<dbReference type="EMBL" id="JAACJM010000085">
    <property type="protein sequence ID" value="KAF5348693.1"/>
    <property type="molecule type" value="Genomic_DNA"/>
</dbReference>
<proteinExistence type="predicted"/>
<comment type="caution">
    <text evidence="5">The sequence shown here is derived from an EMBL/GenBank/DDBJ whole genome shotgun (WGS) entry which is preliminary data.</text>
</comment>
<dbReference type="Pfam" id="PF00264">
    <property type="entry name" value="Tyrosinase"/>
    <property type="match status" value="1"/>
</dbReference>
<dbReference type="GO" id="GO:0046872">
    <property type="term" value="F:metal ion binding"/>
    <property type="evidence" value="ECO:0007669"/>
    <property type="project" value="UniProtKB-KW"/>
</dbReference>
<dbReference type="PANTHER" id="PTHR11474">
    <property type="entry name" value="TYROSINASE FAMILY MEMBER"/>
    <property type="match status" value="1"/>
</dbReference>
<feature type="signal peptide" evidence="3">
    <location>
        <begin position="1"/>
        <end position="21"/>
    </location>
</feature>
<organism evidence="5 6">
    <name type="scientific">Tetrapyrgos nigripes</name>
    <dbReference type="NCBI Taxonomy" id="182062"/>
    <lineage>
        <taxon>Eukaryota</taxon>
        <taxon>Fungi</taxon>
        <taxon>Dikarya</taxon>
        <taxon>Basidiomycota</taxon>
        <taxon>Agaricomycotina</taxon>
        <taxon>Agaricomycetes</taxon>
        <taxon>Agaricomycetidae</taxon>
        <taxon>Agaricales</taxon>
        <taxon>Marasmiineae</taxon>
        <taxon>Marasmiaceae</taxon>
        <taxon>Tetrapyrgos</taxon>
    </lineage>
</organism>
<dbReference type="InterPro" id="IPR002227">
    <property type="entry name" value="Tyrosinase_Cu-bd"/>
</dbReference>
<accession>A0A8H5CW67</accession>
<keyword evidence="1" id="KW-0479">Metal-binding</keyword>
<evidence type="ECO:0000313" key="6">
    <source>
        <dbReference type="Proteomes" id="UP000559256"/>
    </source>
</evidence>
<dbReference type="PANTHER" id="PTHR11474:SF126">
    <property type="entry name" value="TYROSINASE-LIKE PROTEIN TYR-1-RELATED"/>
    <property type="match status" value="1"/>
</dbReference>
<dbReference type="PRINTS" id="PR00092">
    <property type="entry name" value="TYROSINASE"/>
</dbReference>
<dbReference type="InterPro" id="IPR008922">
    <property type="entry name" value="Di-copper_centre_dom_sf"/>
</dbReference>
<feature type="chain" id="PRO_5034203795" description="Tyrosinase copper-binding domain-containing protein" evidence="3">
    <location>
        <begin position="22"/>
        <end position="357"/>
    </location>
</feature>